<comment type="similarity">
    <text evidence="6">Belongs to the ThrE exporter (TC 2.A.79) family.</text>
</comment>
<feature type="domain" description="Threonine/Serine exporter ThrE" evidence="9">
    <location>
        <begin position="281"/>
        <end position="406"/>
    </location>
</feature>
<dbReference type="RefSeq" id="WP_027018682.1">
    <property type="nucleotide sequence ID" value="NZ_ATVG01000006.1"/>
</dbReference>
<feature type="transmembrane region" description="Helical" evidence="7">
    <location>
        <begin position="145"/>
        <end position="162"/>
    </location>
</feature>
<keyword evidence="5 7" id="KW-0472">Membrane</keyword>
<dbReference type="EMBL" id="CP063189">
    <property type="protein sequence ID" value="WCZ33197.1"/>
    <property type="molecule type" value="Genomic_DNA"/>
</dbReference>
<comment type="subcellular location">
    <subcellularLocation>
        <location evidence="1">Cell membrane</location>
        <topology evidence="1">Multi-pass membrane protein</topology>
    </subcellularLocation>
</comment>
<dbReference type="Proteomes" id="UP001220064">
    <property type="component" value="Chromosome"/>
</dbReference>
<feature type="transmembrane region" description="Helical" evidence="7">
    <location>
        <begin position="356"/>
        <end position="373"/>
    </location>
</feature>
<evidence type="ECO:0000256" key="6">
    <source>
        <dbReference type="ARBA" id="ARBA00034125"/>
    </source>
</evidence>
<feature type="transmembrane region" description="Helical" evidence="7">
    <location>
        <begin position="174"/>
        <end position="196"/>
    </location>
</feature>
<feature type="transmembrane region" description="Helical" evidence="7">
    <location>
        <begin position="123"/>
        <end position="139"/>
    </location>
</feature>
<dbReference type="Pfam" id="PF06738">
    <property type="entry name" value="ThrE"/>
    <property type="match status" value="1"/>
</dbReference>
<feature type="transmembrane region" description="Helical" evidence="7">
    <location>
        <begin position="327"/>
        <end position="349"/>
    </location>
</feature>
<feature type="transmembrane region" description="Helical" evidence="7">
    <location>
        <begin position="385"/>
        <end position="408"/>
    </location>
</feature>
<evidence type="ECO:0000256" key="2">
    <source>
        <dbReference type="ARBA" id="ARBA00022475"/>
    </source>
</evidence>
<name>A0ABY7UCN1_9CORY</name>
<feature type="transmembrane region" description="Helical" evidence="7">
    <location>
        <begin position="240"/>
        <end position="261"/>
    </location>
</feature>
<keyword evidence="2" id="KW-1003">Cell membrane</keyword>
<evidence type="ECO:0000256" key="1">
    <source>
        <dbReference type="ARBA" id="ARBA00004651"/>
    </source>
</evidence>
<accession>A0ABY7UCN1</accession>
<keyword evidence="3 7" id="KW-0812">Transmembrane</keyword>
<proteinExistence type="inferred from homology"/>
<organism evidence="10 11">
    <name type="scientific">Corynebacterium massiliense DSM 45435</name>
    <dbReference type="NCBI Taxonomy" id="1121364"/>
    <lineage>
        <taxon>Bacteria</taxon>
        <taxon>Bacillati</taxon>
        <taxon>Actinomycetota</taxon>
        <taxon>Actinomycetes</taxon>
        <taxon>Mycobacteriales</taxon>
        <taxon>Corynebacteriaceae</taxon>
        <taxon>Corynebacterium</taxon>
    </lineage>
</organism>
<dbReference type="PANTHER" id="PTHR34390:SF2">
    <property type="entry name" value="SUCCINATE TRANSPORTER SUBUNIT YJJP-RELATED"/>
    <property type="match status" value="1"/>
</dbReference>
<feature type="domain" description="Threonine/serine exporter-like N-terminal" evidence="8">
    <location>
        <begin position="15"/>
        <end position="257"/>
    </location>
</feature>
<dbReference type="Pfam" id="PF12821">
    <property type="entry name" value="ThrE_2"/>
    <property type="match status" value="1"/>
</dbReference>
<evidence type="ECO:0000256" key="3">
    <source>
        <dbReference type="ARBA" id="ARBA00022692"/>
    </source>
</evidence>
<dbReference type="InterPro" id="IPR024528">
    <property type="entry name" value="ThrE_2"/>
</dbReference>
<dbReference type="PANTHER" id="PTHR34390">
    <property type="entry name" value="UPF0442 PROTEIN YJJB-RELATED"/>
    <property type="match status" value="1"/>
</dbReference>
<feature type="transmembrane region" description="Helical" evidence="7">
    <location>
        <begin position="302"/>
        <end position="321"/>
    </location>
</feature>
<dbReference type="InterPro" id="IPR010619">
    <property type="entry name" value="ThrE-like_N"/>
</dbReference>
<evidence type="ECO:0000313" key="11">
    <source>
        <dbReference type="Proteomes" id="UP001220064"/>
    </source>
</evidence>
<feature type="transmembrane region" description="Helical" evidence="7">
    <location>
        <begin position="273"/>
        <end position="295"/>
    </location>
</feature>
<keyword evidence="4 7" id="KW-1133">Transmembrane helix</keyword>
<evidence type="ECO:0000259" key="9">
    <source>
        <dbReference type="Pfam" id="PF12821"/>
    </source>
</evidence>
<gene>
    <name evidence="10" type="primary">yjjP</name>
    <name evidence="10" type="ORF">CMASS_08920</name>
</gene>
<evidence type="ECO:0000256" key="4">
    <source>
        <dbReference type="ARBA" id="ARBA00022989"/>
    </source>
</evidence>
<evidence type="ECO:0000313" key="10">
    <source>
        <dbReference type="EMBL" id="WCZ33197.1"/>
    </source>
</evidence>
<feature type="transmembrane region" description="Helical" evidence="7">
    <location>
        <begin position="208"/>
        <end position="228"/>
    </location>
</feature>
<sequence>MSEADYRRMGIEADAVVRLGMLLMGAGTSGYRVMRAMKRAARALGFDKLDLVVGIVQITSTFHRGNTFRTVISRQHNPAVDASRIEALEDLAHNRLYPGITAEELEAMLDDVEYRVRARWNRWYLALAAAVACAAFAVLNFFPPTAVAVVAVAAAAGQLTRGELHRRHVHQTGCVIAAAAVASLTFLGIATLLNWAGWADPHDFTFGYVAAVLFLVPGFPLFSSLIDLARFDFEAGLPRLAYAFTVISTATFTVAMISWATELNPIPGTPRVTAAWSVAAAIASFLGVAGFAFIFNSSRRMVLVAATVGMVANCLRLVVLHAGATEYFAALVGGFVVGLLGAAAAKWALLPRITTTVPAAVIMVPGATMYRAVYDLNAGAMDQALANTATGMLIVLSIGAGLIFARLLTDPNWTFGHFIDFSPEAEDWQAQRGYD</sequence>
<feature type="transmembrane region" description="Helical" evidence="7">
    <location>
        <begin position="15"/>
        <end position="34"/>
    </location>
</feature>
<protein>
    <submittedName>
        <fullName evidence="10">Inner membrane protein YjjP</fullName>
    </submittedName>
</protein>
<evidence type="ECO:0000259" key="8">
    <source>
        <dbReference type="Pfam" id="PF06738"/>
    </source>
</evidence>
<reference evidence="10 11" key="1">
    <citation type="submission" date="2020-10" db="EMBL/GenBank/DDBJ databases">
        <title>Complete genome sequence of Corynebacterium massiliense DSM 45435, type strain of Corynebacterium massiliense.</title>
        <authorList>
            <person name="Busche T."/>
            <person name="Kalinowski J."/>
            <person name="Ruckert C."/>
        </authorList>
    </citation>
    <scope>NUCLEOTIDE SEQUENCE [LARGE SCALE GENOMIC DNA]</scope>
    <source>
        <strain evidence="10 11">DSM 45435</strain>
    </source>
</reference>
<evidence type="ECO:0000256" key="5">
    <source>
        <dbReference type="ARBA" id="ARBA00023136"/>
    </source>
</evidence>
<keyword evidence="11" id="KW-1185">Reference proteome</keyword>
<evidence type="ECO:0000256" key="7">
    <source>
        <dbReference type="SAM" id="Phobius"/>
    </source>
</evidence>
<dbReference type="InterPro" id="IPR050539">
    <property type="entry name" value="ThrE_Dicarb/AminoAcid_Exp"/>
</dbReference>